<organism evidence="2 3">
    <name type="scientific">Virgibacillus oceani</name>
    <dbReference type="NCBI Taxonomy" id="1479511"/>
    <lineage>
        <taxon>Bacteria</taxon>
        <taxon>Bacillati</taxon>
        <taxon>Bacillota</taxon>
        <taxon>Bacilli</taxon>
        <taxon>Bacillales</taxon>
        <taxon>Bacillaceae</taxon>
        <taxon>Virgibacillus</taxon>
    </lineage>
</organism>
<keyword evidence="3" id="KW-1185">Reference proteome</keyword>
<evidence type="ECO:0000313" key="3">
    <source>
        <dbReference type="Proteomes" id="UP000622860"/>
    </source>
</evidence>
<dbReference type="EMBL" id="BMFR01000029">
    <property type="protein sequence ID" value="GGG88006.1"/>
    <property type="molecule type" value="Genomic_DNA"/>
</dbReference>
<sequence length="338" mass="38261">MTHDSTHLTSSEIASLWTAYMNDSMSRLVLNFMLKYMEDPEIKSVVQTAYDISVTHLEELEHIFDKESFAIPNGFSDRDVNMDAPWLFSDIFCLTYVNQMAKVGMLGYSGFLAMCAREDIRKYFTQGLSLTAELYNQSADTALAKGIFSRHPYIEVPKETDYVNDKSYFNGLNPFSEKRPLNTVEISHLYMNILTNSMGIKLCLAFAQTSPAKEIQEYMLRGKEISQKHIKIFSQTLLDNDIQTPRLPDISVSESTTQTFSDKLLMFHMSLIASAGIGNYAAAGSASQRTDLVVNYERLSFETAKYAKKGADIMINNGWLEQPPGTKDRNKLARKKES</sequence>
<dbReference type="Pfam" id="PF11553">
    <property type="entry name" value="DUF3231"/>
    <property type="match status" value="2"/>
</dbReference>
<reference evidence="2" key="1">
    <citation type="journal article" date="2014" name="Int. J. Syst. Evol. Microbiol.">
        <title>Complete genome sequence of Corynebacterium casei LMG S-19264T (=DSM 44701T), isolated from a smear-ripened cheese.</title>
        <authorList>
            <consortium name="US DOE Joint Genome Institute (JGI-PGF)"/>
            <person name="Walter F."/>
            <person name="Albersmeier A."/>
            <person name="Kalinowski J."/>
            <person name="Ruckert C."/>
        </authorList>
    </citation>
    <scope>NUCLEOTIDE SEQUENCE</scope>
    <source>
        <strain evidence="2">CGMCC 1.12754</strain>
    </source>
</reference>
<feature type="compositionally biased region" description="Basic and acidic residues" evidence="1">
    <location>
        <begin position="326"/>
        <end position="338"/>
    </location>
</feature>
<dbReference type="Proteomes" id="UP000622860">
    <property type="component" value="Unassembled WGS sequence"/>
</dbReference>
<dbReference type="Gene3D" id="1.20.1260.10">
    <property type="match status" value="2"/>
</dbReference>
<evidence type="ECO:0008006" key="4">
    <source>
        <dbReference type="Google" id="ProtNLM"/>
    </source>
</evidence>
<evidence type="ECO:0000256" key="1">
    <source>
        <dbReference type="SAM" id="MobiDB-lite"/>
    </source>
</evidence>
<reference evidence="2" key="2">
    <citation type="submission" date="2020-09" db="EMBL/GenBank/DDBJ databases">
        <authorList>
            <person name="Sun Q."/>
            <person name="Zhou Y."/>
        </authorList>
    </citation>
    <scope>NUCLEOTIDE SEQUENCE</scope>
    <source>
        <strain evidence="2">CGMCC 1.12754</strain>
    </source>
</reference>
<comment type="caution">
    <text evidence="2">The sequence shown here is derived from an EMBL/GenBank/DDBJ whole genome shotgun (WGS) entry which is preliminary data.</text>
</comment>
<dbReference type="InterPro" id="IPR012347">
    <property type="entry name" value="Ferritin-like"/>
</dbReference>
<evidence type="ECO:0000313" key="2">
    <source>
        <dbReference type="EMBL" id="GGG88006.1"/>
    </source>
</evidence>
<accession>A0A917MC44</accession>
<proteinExistence type="predicted"/>
<dbReference type="RefSeq" id="WP_188456904.1">
    <property type="nucleotide sequence ID" value="NZ_BMFR01000029.1"/>
</dbReference>
<name>A0A917MC44_9BACI</name>
<dbReference type="AlphaFoldDB" id="A0A917MC44"/>
<protein>
    <recommendedName>
        <fullName evidence="4">DUF3231 family protein</fullName>
    </recommendedName>
</protein>
<dbReference type="InterPro" id="IPR021617">
    <property type="entry name" value="DUF3231"/>
</dbReference>
<feature type="region of interest" description="Disordered" evidence="1">
    <location>
        <begin position="319"/>
        <end position="338"/>
    </location>
</feature>
<gene>
    <name evidence="2" type="ORF">GCM10011398_37470</name>
</gene>